<dbReference type="RefSeq" id="WP_073209587.1">
    <property type="nucleotide sequence ID" value="NZ_FRBD01000017.1"/>
</dbReference>
<sequence length="515" mass="59741">MKISLVWKNLIPALIVLVLLVFSVVRTRRELPQTPPQTVLIKDADMTFYWNRGCTDKLTTSIKLKRGDSLKVLGIGKPTNDYDYYWVETMDGQRGMISPLAIDQRAVVVKGHSDEVKANIGDTATILGMKGDSKYTYNLKCSDGEQIQATRSELRYLTELELGNYQLTTPMGPYYVTKEKFEILCKSKTAAELEDYFDHAMTVCRVDSGLRMYLNVAVLDTKTGIYAFPDITFDKTDAAGVGDIQWRDSLDRNSFFLKTLPLAGSIIDAGHSLINESFYWYSVKLRELEGWKHYLSIVLLFVLGFFWLYGTCFLLGHIFLSLVPLRYPLIWLNNSAIKWCTTCLVLVLLYVWCVLMFAWGVWWWAFLPVVAYMAISFEGRFMDKILMLRCNQCKSMDSYERIHSELINESLQWCTESEYDKLVSRETERWKTWDEITYRWSSGRTETHKSNERNHSRTTSVRQYKDYKVLYLVKEYEDTYECQCCGAQYKQTRNVPIEQSRELAGTHQTTSVSES</sequence>
<proteinExistence type="predicted"/>
<keyword evidence="1" id="KW-0472">Membrane</keyword>
<protein>
    <recommendedName>
        <fullName evidence="4">SH3 domain-containing protein</fullName>
    </recommendedName>
</protein>
<feature type="transmembrane region" description="Helical" evidence="1">
    <location>
        <begin position="335"/>
        <end position="355"/>
    </location>
</feature>
<evidence type="ECO:0000256" key="1">
    <source>
        <dbReference type="SAM" id="Phobius"/>
    </source>
</evidence>
<keyword evidence="1" id="KW-1133">Transmembrane helix</keyword>
<dbReference type="OrthoDB" id="9919594at2"/>
<name>A0A1M6WKR6_XYLRU</name>
<dbReference type="Proteomes" id="UP000184130">
    <property type="component" value="Unassembled WGS sequence"/>
</dbReference>
<dbReference type="AlphaFoldDB" id="A0A1M6WKR6"/>
<accession>A0A1M6WKR6</accession>
<keyword evidence="1" id="KW-0812">Transmembrane</keyword>
<feature type="transmembrane region" description="Helical" evidence="1">
    <location>
        <begin position="6"/>
        <end position="25"/>
    </location>
</feature>
<evidence type="ECO:0008006" key="4">
    <source>
        <dbReference type="Google" id="ProtNLM"/>
    </source>
</evidence>
<organism evidence="2 3">
    <name type="scientific">Xylanibacter ruminicola</name>
    <name type="common">Prevotella ruminicola</name>
    <dbReference type="NCBI Taxonomy" id="839"/>
    <lineage>
        <taxon>Bacteria</taxon>
        <taxon>Pseudomonadati</taxon>
        <taxon>Bacteroidota</taxon>
        <taxon>Bacteroidia</taxon>
        <taxon>Bacteroidales</taxon>
        <taxon>Prevotellaceae</taxon>
        <taxon>Xylanibacter</taxon>
    </lineage>
</organism>
<gene>
    <name evidence="2" type="ORF">SAMN05216463_11714</name>
</gene>
<reference evidence="2 3" key="1">
    <citation type="submission" date="2016-11" db="EMBL/GenBank/DDBJ databases">
        <authorList>
            <person name="Jaros S."/>
            <person name="Januszkiewicz K."/>
            <person name="Wedrychowicz H."/>
        </authorList>
    </citation>
    <scope>NUCLEOTIDE SEQUENCE [LARGE SCALE GENOMIC DNA]</scope>
    <source>
        <strain evidence="2 3">KHT3</strain>
    </source>
</reference>
<feature type="transmembrane region" description="Helical" evidence="1">
    <location>
        <begin position="294"/>
        <end position="323"/>
    </location>
</feature>
<evidence type="ECO:0000313" key="2">
    <source>
        <dbReference type="EMBL" id="SHK94194.1"/>
    </source>
</evidence>
<evidence type="ECO:0000313" key="3">
    <source>
        <dbReference type="Proteomes" id="UP000184130"/>
    </source>
</evidence>
<dbReference type="EMBL" id="FRBD01000017">
    <property type="protein sequence ID" value="SHK94194.1"/>
    <property type="molecule type" value="Genomic_DNA"/>
</dbReference>